<evidence type="ECO:0000313" key="15">
    <source>
        <dbReference type="Proteomes" id="UP000596929"/>
    </source>
</evidence>
<feature type="transmembrane region" description="Helical" evidence="11">
    <location>
        <begin position="421"/>
        <end position="442"/>
    </location>
</feature>
<evidence type="ECO:0000259" key="12">
    <source>
        <dbReference type="Pfam" id="PF01514"/>
    </source>
</evidence>
<evidence type="ECO:0000256" key="9">
    <source>
        <dbReference type="PIRNR" id="PIRNR004862"/>
    </source>
</evidence>
<dbReference type="InterPro" id="IPR006182">
    <property type="entry name" value="FliF_N_dom"/>
</dbReference>
<comment type="function">
    <text evidence="9">The M ring may be actively involved in energy transduction.</text>
</comment>
<dbReference type="InterPro" id="IPR000067">
    <property type="entry name" value="FlgMring_FliF"/>
</dbReference>
<feature type="transmembrane region" description="Helical" evidence="11">
    <location>
        <begin position="29"/>
        <end position="48"/>
    </location>
</feature>
<dbReference type="RefSeq" id="WP_032117085.1">
    <property type="nucleotide sequence ID" value="NZ_JACOOO010000047.1"/>
</dbReference>
<dbReference type="PANTHER" id="PTHR30046:SF0">
    <property type="entry name" value="FLAGELLAR M-RING PROTEIN"/>
    <property type="match status" value="1"/>
</dbReference>
<evidence type="ECO:0000256" key="10">
    <source>
        <dbReference type="SAM" id="MobiDB-lite"/>
    </source>
</evidence>
<reference evidence="14 15" key="1">
    <citation type="submission" date="2020-08" db="EMBL/GenBank/DDBJ databases">
        <title>Genome public.</title>
        <authorList>
            <person name="Liu C."/>
            <person name="Sun Q."/>
        </authorList>
    </citation>
    <scope>NUCLEOTIDE SEQUENCE [LARGE SCALE GENOMIC DNA]</scope>
    <source>
        <strain evidence="14 15">NSJ-6</strain>
    </source>
</reference>
<dbReference type="PIRSF" id="PIRSF004862">
    <property type="entry name" value="FliF"/>
    <property type="match status" value="1"/>
</dbReference>
<evidence type="ECO:0000313" key="14">
    <source>
        <dbReference type="EMBL" id="MBC5630945.1"/>
    </source>
</evidence>
<keyword evidence="15" id="KW-1185">Reference proteome</keyword>
<evidence type="ECO:0000256" key="7">
    <source>
        <dbReference type="ARBA" id="ARBA00023136"/>
    </source>
</evidence>
<comment type="caution">
    <text evidence="14">The sequence shown here is derived from an EMBL/GenBank/DDBJ whole genome shotgun (WGS) entry which is preliminary data.</text>
</comment>
<dbReference type="PRINTS" id="PR01009">
    <property type="entry name" value="FLGMRINGFLIF"/>
</dbReference>
<dbReference type="Proteomes" id="UP000596929">
    <property type="component" value="Unassembled WGS sequence"/>
</dbReference>
<dbReference type="Gene3D" id="3.30.300.30">
    <property type="match status" value="1"/>
</dbReference>
<organism evidence="14 15">
    <name type="scientific">Clostridium hominis</name>
    <dbReference type="NCBI Taxonomy" id="2763036"/>
    <lineage>
        <taxon>Bacteria</taxon>
        <taxon>Bacillati</taxon>
        <taxon>Bacillota</taxon>
        <taxon>Clostridia</taxon>
        <taxon>Eubacteriales</taxon>
        <taxon>Clostridiaceae</taxon>
        <taxon>Clostridium</taxon>
    </lineage>
</organism>
<keyword evidence="6 11" id="KW-1133">Transmembrane helix</keyword>
<evidence type="ECO:0000259" key="13">
    <source>
        <dbReference type="Pfam" id="PF08345"/>
    </source>
</evidence>
<feature type="domain" description="Flagellar M-ring N-terminal" evidence="12">
    <location>
        <begin position="51"/>
        <end position="221"/>
    </location>
</feature>
<dbReference type="PANTHER" id="PTHR30046">
    <property type="entry name" value="FLAGELLAR M-RING PROTEIN"/>
    <property type="match status" value="1"/>
</dbReference>
<dbReference type="InterPro" id="IPR043427">
    <property type="entry name" value="YscJ/FliF"/>
</dbReference>
<comment type="similarity">
    <text evidence="3 9">Belongs to the FliF family.</text>
</comment>
<feature type="compositionally biased region" description="Polar residues" evidence="10">
    <location>
        <begin position="304"/>
        <end position="330"/>
    </location>
</feature>
<feature type="domain" description="Flagellar M-ring C-terminal" evidence="13">
    <location>
        <begin position="259"/>
        <end position="400"/>
    </location>
</feature>
<evidence type="ECO:0000256" key="1">
    <source>
        <dbReference type="ARBA" id="ARBA00004117"/>
    </source>
</evidence>
<protein>
    <recommendedName>
        <fullName evidence="9">Flagellar M-ring protein</fullName>
    </recommendedName>
</protein>
<name>A0ABR7DHN6_9CLOT</name>
<dbReference type="Pfam" id="PF08345">
    <property type="entry name" value="YscJ_FliF_C"/>
    <property type="match status" value="1"/>
</dbReference>
<dbReference type="InterPro" id="IPR013556">
    <property type="entry name" value="Flag_M-ring_C"/>
</dbReference>
<comment type="subcellular location">
    <subcellularLocation>
        <location evidence="1 9">Bacterial flagellum basal body</location>
    </subcellularLocation>
    <subcellularLocation>
        <location evidence="2">Cell membrane</location>
        <topology evidence="2">Multi-pass membrane protein</topology>
    </subcellularLocation>
</comment>
<keyword evidence="8 9" id="KW-0975">Bacterial flagellum</keyword>
<gene>
    <name evidence="14" type="primary">fliF</name>
    <name evidence="14" type="ORF">H8S20_19135</name>
</gene>
<evidence type="ECO:0000256" key="8">
    <source>
        <dbReference type="ARBA" id="ARBA00023143"/>
    </source>
</evidence>
<evidence type="ECO:0000256" key="11">
    <source>
        <dbReference type="SAM" id="Phobius"/>
    </source>
</evidence>
<dbReference type="NCBIfam" id="TIGR00206">
    <property type="entry name" value="fliF"/>
    <property type="match status" value="1"/>
</dbReference>
<evidence type="ECO:0000256" key="2">
    <source>
        <dbReference type="ARBA" id="ARBA00004651"/>
    </source>
</evidence>
<evidence type="ECO:0000256" key="3">
    <source>
        <dbReference type="ARBA" id="ARBA00007971"/>
    </source>
</evidence>
<proteinExistence type="inferred from homology"/>
<evidence type="ECO:0000256" key="4">
    <source>
        <dbReference type="ARBA" id="ARBA00022475"/>
    </source>
</evidence>
<keyword evidence="5 11" id="KW-0812">Transmembrane</keyword>
<keyword evidence="14" id="KW-0969">Cilium</keyword>
<keyword evidence="14" id="KW-0282">Flagellum</keyword>
<dbReference type="Pfam" id="PF01514">
    <property type="entry name" value="YscJ_FliF"/>
    <property type="match status" value="1"/>
</dbReference>
<evidence type="ECO:0000256" key="5">
    <source>
        <dbReference type="ARBA" id="ARBA00022692"/>
    </source>
</evidence>
<accession>A0ABR7DHN6</accession>
<evidence type="ECO:0000256" key="6">
    <source>
        <dbReference type="ARBA" id="ARBA00022989"/>
    </source>
</evidence>
<keyword evidence="7 11" id="KW-0472">Membrane</keyword>
<dbReference type="EMBL" id="JACOOO010000047">
    <property type="protein sequence ID" value="MBC5630945.1"/>
    <property type="molecule type" value="Genomic_DNA"/>
</dbReference>
<dbReference type="InterPro" id="IPR045851">
    <property type="entry name" value="AMP-bd_C_sf"/>
</dbReference>
<sequence length="507" mass="56150">MQKNFIESIKEFINKSVDGFKKLDKNKKYAIGIGVVAIVLAIIFSFNYSVKNKYGILFSGLDTYDAANISKALEDKGVETKIEGNTIYVPKEQVDRLRLELSSTITNGSKGFELMDEGSSLSMTDEEFQIKKLRMLQGELEKTIKTFPQVEDARVHITQGKESVFTNENKEGKAAVYIALKAGGELDESQIKSIMSLVSASSTNVPKQNIEVIDQNMNLLSEDIYDENGNPIKNVGLASSRSAERELSEELQKSVVSMLEPIFGKDKVKATVNANLNFDTVEKSEIKIDPDKVIKSELRTENSILDSSATGSPVDNNMTNTGEGENSNSTSKEEQIEYEVGRTETKTITTTGEVKRITASVAIDGDITEETLANVEKMVSSAIGMDTNRGDQLSVVAMKFNGQVTDVFADDEAMMPDITNIAYIAGGLALLILIIIISVLIYRGRKGKEEDEIDEVFESINNKDIINEISQLREQPKKEITLEDEIKLIVSKDPEEVTKLIKTWIND</sequence>
<feature type="region of interest" description="Disordered" evidence="10">
    <location>
        <begin position="304"/>
        <end position="337"/>
    </location>
</feature>
<keyword evidence="4" id="KW-1003">Cell membrane</keyword>
<keyword evidence="14" id="KW-0966">Cell projection</keyword>